<evidence type="ECO:0000313" key="7">
    <source>
        <dbReference type="EMBL" id="MBJ6727065.1"/>
    </source>
</evidence>
<dbReference type="NCBIfam" id="TIGR04408">
    <property type="entry name" value="LptG_lptG"/>
    <property type="match status" value="1"/>
</dbReference>
<name>A0A8J7M1R7_9BACT</name>
<dbReference type="PANTHER" id="PTHR33529">
    <property type="entry name" value="SLR0882 PROTEIN-RELATED"/>
    <property type="match status" value="1"/>
</dbReference>
<feature type="transmembrane region" description="Helical" evidence="6">
    <location>
        <begin position="276"/>
        <end position="294"/>
    </location>
</feature>
<feature type="transmembrane region" description="Helical" evidence="6">
    <location>
        <begin position="12"/>
        <end position="30"/>
    </location>
</feature>
<evidence type="ECO:0000256" key="2">
    <source>
        <dbReference type="ARBA" id="ARBA00022475"/>
    </source>
</evidence>
<evidence type="ECO:0000256" key="5">
    <source>
        <dbReference type="ARBA" id="ARBA00023136"/>
    </source>
</evidence>
<keyword evidence="8" id="KW-1185">Reference proteome</keyword>
<accession>A0A8J7M1R7</accession>
<keyword evidence="5 6" id="KW-0472">Membrane</keyword>
<feature type="transmembrane region" description="Helical" evidence="6">
    <location>
        <begin position="300"/>
        <end position="319"/>
    </location>
</feature>
<comment type="caution">
    <text evidence="7">The sequence shown here is derived from an EMBL/GenBank/DDBJ whole genome shotgun (WGS) entry which is preliminary data.</text>
</comment>
<evidence type="ECO:0000313" key="8">
    <source>
        <dbReference type="Proteomes" id="UP000636888"/>
    </source>
</evidence>
<keyword evidence="4 6" id="KW-1133">Transmembrane helix</keyword>
<dbReference type="AlphaFoldDB" id="A0A8J7M1R7"/>
<dbReference type="GO" id="GO:0015920">
    <property type="term" value="P:lipopolysaccharide transport"/>
    <property type="evidence" value="ECO:0007669"/>
    <property type="project" value="TreeGrafter"/>
</dbReference>
<keyword evidence="2" id="KW-1003">Cell membrane</keyword>
<dbReference type="GO" id="GO:0043190">
    <property type="term" value="C:ATP-binding cassette (ABC) transporter complex"/>
    <property type="evidence" value="ECO:0007669"/>
    <property type="project" value="InterPro"/>
</dbReference>
<feature type="transmembrane region" description="Helical" evidence="6">
    <location>
        <begin position="331"/>
        <end position="352"/>
    </location>
</feature>
<dbReference type="EMBL" id="JAEMHM010000019">
    <property type="protein sequence ID" value="MBJ6727065.1"/>
    <property type="molecule type" value="Genomic_DNA"/>
</dbReference>
<dbReference type="InterPro" id="IPR030923">
    <property type="entry name" value="LptG"/>
</dbReference>
<feature type="transmembrane region" description="Helical" evidence="6">
    <location>
        <begin position="99"/>
        <end position="122"/>
    </location>
</feature>
<reference evidence="7" key="1">
    <citation type="submission" date="2020-12" db="EMBL/GenBank/DDBJ databases">
        <title>Geomonas sp. Red875, isolated from river sediment.</title>
        <authorList>
            <person name="Xu Z."/>
            <person name="Zhang Z."/>
            <person name="Masuda Y."/>
            <person name="Itoh H."/>
            <person name="Senoo K."/>
        </authorList>
    </citation>
    <scope>NUCLEOTIDE SEQUENCE</scope>
    <source>
        <strain evidence="7">Red875</strain>
    </source>
</reference>
<dbReference type="RefSeq" id="WP_199385981.1">
    <property type="nucleotide sequence ID" value="NZ_JAEMHM010000019.1"/>
</dbReference>
<evidence type="ECO:0000256" key="1">
    <source>
        <dbReference type="ARBA" id="ARBA00004651"/>
    </source>
</evidence>
<keyword evidence="3 6" id="KW-0812">Transmembrane</keyword>
<dbReference type="Pfam" id="PF03739">
    <property type="entry name" value="LptF_LptG"/>
    <property type="match status" value="1"/>
</dbReference>
<dbReference type="InterPro" id="IPR005495">
    <property type="entry name" value="LptG/LptF_permease"/>
</dbReference>
<comment type="subcellular location">
    <subcellularLocation>
        <location evidence="1">Cell membrane</location>
        <topology evidence="1">Multi-pass membrane protein</topology>
    </subcellularLocation>
</comment>
<feature type="transmembrane region" description="Helical" evidence="6">
    <location>
        <begin position="67"/>
        <end position="87"/>
    </location>
</feature>
<proteinExistence type="predicted"/>
<sequence length="358" mass="39460">MRILTRYVATTYLRILALCLGAFIAIYLVVDFMEKVARFTRSGASWYVIFSFFVAKTPEIISQSAPLAVLMATLLTLATLSMNSEITAMRSCGIGLARITMPILVIAFIFSVLSLVVGEMVLPKSYAKRTYIQEVLIEKKSPSTFFRQQNIWYREPGAVLRAALFDPGSQTLKGITFWELDHDLKPLRRTDAASGILGANGWIFKNAVVCDFAPGEPKFHEAATLPVPLKLKPADLKVLGKYSDNMTISELRNYCKKLREGGYDPTRYLAQMHGRFSLPFGAAVMAFLGVPFAMRSSRSSGIALGIGLSLGIGFLYVIVNNVILSFGQVGVLPPIVAAWATNFIFLLVGIWLCLTVES</sequence>
<evidence type="ECO:0000256" key="4">
    <source>
        <dbReference type="ARBA" id="ARBA00022989"/>
    </source>
</evidence>
<dbReference type="Proteomes" id="UP000636888">
    <property type="component" value="Unassembled WGS sequence"/>
</dbReference>
<organism evidence="7 8">
    <name type="scientific">Geomesophilobacter sediminis</name>
    <dbReference type="NCBI Taxonomy" id="2798584"/>
    <lineage>
        <taxon>Bacteria</taxon>
        <taxon>Pseudomonadati</taxon>
        <taxon>Thermodesulfobacteriota</taxon>
        <taxon>Desulfuromonadia</taxon>
        <taxon>Geobacterales</taxon>
        <taxon>Geobacteraceae</taxon>
        <taxon>Geomesophilobacter</taxon>
    </lineage>
</organism>
<protein>
    <submittedName>
        <fullName evidence="7">LPS export ABC transporter permease LptG</fullName>
    </submittedName>
</protein>
<evidence type="ECO:0000256" key="6">
    <source>
        <dbReference type="SAM" id="Phobius"/>
    </source>
</evidence>
<evidence type="ECO:0000256" key="3">
    <source>
        <dbReference type="ARBA" id="ARBA00022692"/>
    </source>
</evidence>
<dbReference type="PANTHER" id="PTHR33529:SF6">
    <property type="entry name" value="YJGP_YJGQ FAMILY PERMEASE"/>
    <property type="match status" value="1"/>
</dbReference>
<dbReference type="GO" id="GO:0055085">
    <property type="term" value="P:transmembrane transport"/>
    <property type="evidence" value="ECO:0007669"/>
    <property type="project" value="InterPro"/>
</dbReference>
<gene>
    <name evidence="7" type="primary">lptG</name>
    <name evidence="7" type="ORF">JFN93_20325</name>
</gene>